<dbReference type="EMBL" id="PSQE01000003">
    <property type="protein sequence ID" value="RHN68153.1"/>
    <property type="molecule type" value="Genomic_DNA"/>
</dbReference>
<feature type="transmembrane region" description="Helical" evidence="1">
    <location>
        <begin position="14"/>
        <end position="33"/>
    </location>
</feature>
<gene>
    <name evidence="2" type="ORF">MtrunA17_Chr3g0110741</name>
</gene>
<dbReference type="GO" id="GO:0016787">
    <property type="term" value="F:hydrolase activity"/>
    <property type="evidence" value="ECO:0007669"/>
    <property type="project" value="UniProtKB-KW"/>
</dbReference>
<sequence length="46" mass="5243">MTVNKSQGQSLKNVGFFFAKSCIFACLALRCNFKSHFKRQVKDTNV</sequence>
<dbReference type="AlphaFoldDB" id="A0A396IUL7"/>
<keyword evidence="2" id="KW-0378">Hydrolase</keyword>
<evidence type="ECO:0000256" key="1">
    <source>
        <dbReference type="SAM" id="Phobius"/>
    </source>
</evidence>
<keyword evidence="1" id="KW-1133">Transmembrane helix</keyword>
<proteinExistence type="predicted"/>
<name>A0A396IUL7_MEDTR</name>
<keyword evidence="1" id="KW-0472">Membrane</keyword>
<reference evidence="2" key="1">
    <citation type="journal article" date="2018" name="Nat. Plants">
        <title>Whole-genome landscape of Medicago truncatula symbiotic genes.</title>
        <authorList>
            <person name="Pecrix Y."/>
            <person name="Gamas P."/>
            <person name="Carrere S."/>
        </authorList>
    </citation>
    <scope>NUCLEOTIDE SEQUENCE</scope>
    <source>
        <tissue evidence="2">Leaves</tissue>
    </source>
</reference>
<protein>
    <submittedName>
        <fullName evidence="2">Putative P-loop containing nucleoside triphosphate hydrolase</fullName>
    </submittedName>
</protein>
<dbReference type="Proteomes" id="UP000265566">
    <property type="component" value="Chromosome 3"/>
</dbReference>
<organism evidence="2">
    <name type="scientific">Medicago truncatula</name>
    <name type="common">Barrel medic</name>
    <name type="synonym">Medicago tribuloides</name>
    <dbReference type="NCBI Taxonomy" id="3880"/>
    <lineage>
        <taxon>Eukaryota</taxon>
        <taxon>Viridiplantae</taxon>
        <taxon>Streptophyta</taxon>
        <taxon>Embryophyta</taxon>
        <taxon>Tracheophyta</taxon>
        <taxon>Spermatophyta</taxon>
        <taxon>Magnoliopsida</taxon>
        <taxon>eudicotyledons</taxon>
        <taxon>Gunneridae</taxon>
        <taxon>Pentapetalae</taxon>
        <taxon>rosids</taxon>
        <taxon>fabids</taxon>
        <taxon>Fabales</taxon>
        <taxon>Fabaceae</taxon>
        <taxon>Papilionoideae</taxon>
        <taxon>50 kb inversion clade</taxon>
        <taxon>NPAAA clade</taxon>
        <taxon>Hologalegina</taxon>
        <taxon>IRL clade</taxon>
        <taxon>Trifolieae</taxon>
        <taxon>Medicago</taxon>
    </lineage>
</organism>
<accession>A0A396IUL7</accession>
<dbReference type="Gramene" id="rna16462">
    <property type="protein sequence ID" value="RHN68153.1"/>
    <property type="gene ID" value="gene16462"/>
</dbReference>
<evidence type="ECO:0000313" key="2">
    <source>
        <dbReference type="EMBL" id="RHN68153.1"/>
    </source>
</evidence>
<comment type="caution">
    <text evidence="2">The sequence shown here is derived from an EMBL/GenBank/DDBJ whole genome shotgun (WGS) entry which is preliminary data.</text>
</comment>
<keyword evidence="1" id="KW-0812">Transmembrane</keyword>